<evidence type="ECO:0000313" key="5">
    <source>
        <dbReference type="RefSeq" id="XP_029309873.1"/>
    </source>
</evidence>
<dbReference type="GO" id="GO:0005615">
    <property type="term" value="C:extracellular space"/>
    <property type="evidence" value="ECO:0007669"/>
    <property type="project" value="UniProtKB-KW"/>
</dbReference>
<reference evidence="5" key="1">
    <citation type="submission" date="2025-08" db="UniProtKB">
        <authorList>
            <consortium name="RefSeq"/>
        </authorList>
    </citation>
    <scope>IDENTIFICATION</scope>
</reference>
<proteinExistence type="predicted"/>
<evidence type="ECO:0000256" key="2">
    <source>
        <dbReference type="SAM" id="SignalP"/>
    </source>
</evidence>
<dbReference type="PANTHER" id="PTHR12015">
    <property type="entry name" value="SMALL INDUCIBLE CYTOKINE A"/>
    <property type="match status" value="1"/>
</dbReference>
<keyword evidence="2" id="KW-0732">Signal</keyword>
<dbReference type="PANTHER" id="PTHR12015:SF186">
    <property type="entry name" value="C-C MOTIF CHEMOKINE 21-LIKE-RELATED"/>
    <property type="match status" value="1"/>
</dbReference>
<feature type="signal peptide" evidence="2">
    <location>
        <begin position="1"/>
        <end position="19"/>
    </location>
</feature>
<dbReference type="SUPFAM" id="SSF54117">
    <property type="entry name" value="Interleukin 8-like chemokines"/>
    <property type="match status" value="1"/>
</dbReference>
<protein>
    <submittedName>
        <fullName evidence="5">C-C motif chemokine 20</fullName>
    </submittedName>
</protein>
<dbReference type="AlphaFoldDB" id="A0A6J2RG62"/>
<dbReference type="CDD" id="cd00169">
    <property type="entry name" value="Chemokine"/>
    <property type="match status" value="1"/>
</dbReference>
<dbReference type="KEGG" id="cgob:115022903"/>
<dbReference type="InterPro" id="IPR039809">
    <property type="entry name" value="Chemokine_b/g/d"/>
</dbReference>
<dbReference type="FunCoup" id="A0A6J2RG62">
    <property type="interactions" value="856"/>
</dbReference>
<dbReference type="InterPro" id="IPR001811">
    <property type="entry name" value="Chemokine_IL8-like_dom"/>
</dbReference>
<gene>
    <name evidence="5" type="primary">ccl25a</name>
</gene>
<evidence type="ECO:0000259" key="3">
    <source>
        <dbReference type="SMART" id="SM00199"/>
    </source>
</evidence>
<dbReference type="OrthoDB" id="9447832at2759"/>
<organism evidence="4 5">
    <name type="scientific">Cottoperca gobio</name>
    <name type="common">Frogmouth</name>
    <name type="synonym">Aphritis gobio</name>
    <dbReference type="NCBI Taxonomy" id="56716"/>
    <lineage>
        <taxon>Eukaryota</taxon>
        <taxon>Metazoa</taxon>
        <taxon>Chordata</taxon>
        <taxon>Craniata</taxon>
        <taxon>Vertebrata</taxon>
        <taxon>Euteleostomi</taxon>
        <taxon>Actinopterygii</taxon>
        <taxon>Neopterygii</taxon>
        <taxon>Teleostei</taxon>
        <taxon>Neoteleostei</taxon>
        <taxon>Acanthomorphata</taxon>
        <taxon>Eupercaria</taxon>
        <taxon>Perciformes</taxon>
        <taxon>Notothenioidei</taxon>
        <taxon>Bovichtidae</taxon>
        <taxon>Cottoperca</taxon>
    </lineage>
</organism>
<dbReference type="GeneID" id="115022903"/>
<dbReference type="Pfam" id="PF00048">
    <property type="entry name" value="IL8"/>
    <property type="match status" value="1"/>
</dbReference>
<dbReference type="SMART" id="SM00199">
    <property type="entry name" value="SCY"/>
    <property type="match status" value="1"/>
</dbReference>
<keyword evidence="1" id="KW-0202">Cytokine</keyword>
<evidence type="ECO:0000256" key="1">
    <source>
        <dbReference type="ARBA" id="ARBA00022514"/>
    </source>
</evidence>
<dbReference type="Gene3D" id="2.40.50.40">
    <property type="match status" value="1"/>
</dbReference>
<keyword evidence="4" id="KW-1185">Reference proteome</keyword>
<evidence type="ECO:0000313" key="4">
    <source>
        <dbReference type="Proteomes" id="UP000504630"/>
    </source>
</evidence>
<dbReference type="InterPro" id="IPR036048">
    <property type="entry name" value="Interleukin_8-like_sf"/>
</dbReference>
<dbReference type="CTD" id="100333914"/>
<dbReference type="RefSeq" id="XP_029309873.1">
    <property type="nucleotide sequence ID" value="XM_029454013.1"/>
</dbReference>
<dbReference type="GO" id="GO:0008009">
    <property type="term" value="F:chemokine activity"/>
    <property type="evidence" value="ECO:0007669"/>
    <property type="project" value="InterPro"/>
</dbReference>
<name>A0A6J2RG62_COTGO</name>
<feature type="chain" id="PRO_5026891616" evidence="2">
    <location>
        <begin position="20"/>
        <end position="106"/>
    </location>
</feature>
<dbReference type="GO" id="GO:0006955">
    <property type="term" value="P:immune response"/>
    <property type="evidence" value="ECO:0007669"/>
    <property type="project" value="InterPro"/>
</dbReference>
<dbReference type="Proteomes" id="UP000504630">
    <property type="component" value="Chromosome 17"/>
</dbReference>
<accession>A0A6J2RG62</accession>
<feature type="domain" description="Chemokine interleukin-8-like" evidence="3">
    <location>
        <begin position="23"/>
        <end position="85"/>
    </location>
</feature>
<dbReference type="InParanoid" id="A0A6J2RG62"/>
<sequence>MRFNTLFLLILSGLCLALAQTTYDDCCLKYVRKIGRSTQRHAVQYRQQVTDGGCNIPAVIFTMKKGREFCTDPRERWVKDLMKMIDRKVARNGHKKPTKNQRPYRG</sequence>